<proteinExistence type="predicted"/>
<sequence>MLKWGKNSGTVAAAFAAGALLLVPAIAMAKPEAKKRPPAVAISFDRVTSFTPATADPRLAAEFGNRPAVADFKFTPAAPKNRPSQVRVAIRARGADAAAGRNADLASASANSAIGALAPSTYNLGVAVGWRRFAVTGDVAKTSGTNLALGGRETAVVGVNYSLNRFTGRLAATAERSDGTQAPVIGRERGYALDVGGAYNLTRSIAVTGGVRYKIEQDRVSATRDERRDSQAVYVGTAFKF</sequence>
<evidence type="ECO:0008006" key="4">
    <source>
        <dbReference type="Google" id="ProtNLM"/>
    </source>
</evidence>
<evidence type="ECO:0000256" key="1">
    <source>
        <dbReference type="SAM" id="SignalP"/>
    </source>
</evidence>
<feature type="chain" id="PRO_5047450316" description="Porin domain-containing protein" evidence="1">
    <location>
        <begin position="30"/>
        <end position="241"/>
    </location>
</feature>
<dbReference type="Proteomes" id="UP001165363">
    <property type="component" value="Unassembled WGS sequence"/>
</dbReference>
<feature type="signal peptide" evidence="1">
    <location>
        <begin position="1"/>
        <end position="29"/>
    </location>
</feature>
<dbReference type="SUPFAM" id="SSF56935">
    <property type="entry name" value="Porins"/>
    <property type="match status" value="1"/>
</dbReference>
<dbReference type="RefSeq" id="WP_249847865.1">
    <property type="nucleotide sequence ID" value="NZ_JAMGBD010000001.1"/>
</dbReference>
<accession>A0ABT0RMN4</accession>
<keyword evidence="3" id="KW-1185">Reference proteome</keyword>
<comment type="caution">
    <text evidence="2">The sequence shown here is derived from an EMBL/GenBank/DDBJ whole genome shotgun (WGS) entry which is preliminary data.</text>
</comment>
<gene>
    <name evidence="2" type="ORF">LZ536_07880</name>
</gene>
<reference evidence="2" key="1">
    <citation type="submission" date="2022-05" db="EMBL/GenBank/DDBJ databases">
        <authorList>
            <person name="Jo J.-H."/>
            <person name="Im W.-T."/>
        </authorList>
    </citation>
    <scope>NUCLEOTIDE SEQUENCE</scope>
    <source>
        <strain evidence="2">SE158</strain>
    </source>
</reference>
<organism evidence="2 3">
    <name type="scientific">Sphingomonas alba</name>
    <dbReference type="NCBI Taxonomy" id="2908208"/>
    <lineage>
        <taxon>Bacteria</taxon>
        <taxon>Pseudomonadati</taxon>
        <taxon>Pseudomonadota</taxon>
        <taxon>Alphaproteobacteria</taxon>
        <taxon>Sphingomonadales</taxon>
        <taxon>Sphingomonadaceae</taxon>
        <taxon>Sphingomonas</taxon>
    </lineage>
</organism>
<evidence type="ECO:0000313" key="3">
    <source>
        <dbReference type="Proteomes" id="UP001165363"/>
    </source>
</evidence>
<dbReference type="EMBL" id="JAMGBD010000001">
    <property type="protein sequence ID" value="MCL6683818.1"/>
    <property type="molecule type" value="Genomic_DNA"/>
</dbReference>
<evidence type="ECO:0000313" key="2">
    <source>
        <dbReference type="EMBL" id="MCL6683818.1"/>
    </source>
</evidence>
<name>A0ABT0RMN4_9SPHN</name>
<protein>
    <recommendedName>
        <fullName evidence="4">Porin domain-containing protein</fullName>
    </recommendedName>
</protein>
<keyword evidence="1" id="KW-0732">Signal</keyword>